<evidence type="ECO:0000313" key="2">
    <source>
        <dbReference type="Proteomes" id="UP000518206"/>
    </source>
</evidence>
<dbReference type="Proteomes" id="UP000518206">
    <property type="component" value="Unassembled WGS sequence"/>
</dbReference>
<dbReference type="RefSeq" id="WP_183296337.1">
    <property type="nucleotide sequence ID" value="NZ_JACHVX010000003.1"/>
</dbReference>
<gene>
    <name evidence="1" type="ORF">FHR80_002437</name>
</gene>
<dbReference type="SUPFAM" id="SSF52540">
    <property type="entry name" value="P-loop containing nucleoside triphosphate hydrolases"/>
    <property type="match status" value="1"/>
</dbReference>
<dbReference type="InterPro" id="IPR027417">
    <property type="entry name" value="P-loop_NTPase"/>
</dbReference>
<name>A0A7W4YCA8_9CELL</name>
<reference evidence="1 2" key="2">
    <citation type="submission" date="2020-08" db="EMBL/GenBank/DDBJ databases">
        <authorList>
            <person name="Partida-Martinez L."/>
            <person name="Huntemann M."/>
            <person name="Clum A."/>
            <person name="Wang J."/>
            <person name="Palaniappan K."/>
            <person name="Ritter S."/>
            <person name="Chen I.-M."/>
            <person name="Stamatis D."/>
            <person name="Reddy T."/>
            <person name="O'Malley R."/>
            <person name="Daum C."/>
            <person name="Shapiro N."/>
            <person name="Ivanova N."/>
            <person name="Kyrpides N."/>
            <person name="Woyke T."/>
        </authorList>
    </citation>
    <scope>NUCLEOTIDE SEQUENCE [LARGE SCALE GENOMIC DNA]</scope>
    <source>
        <strain evidence="1 2">RAS26</strain>
    </source>
</reference>
<sequence length="182" mass="19387">MGAPEHEDHRGPADDASHLVVIGGRSGVGKTSTALALHALLRADDVRHAVVEGDFLDLAWPPPWEHGLELRNLAAVWANYRELGYRRLVYTNTVSVLAADALAAAMGDSPAVTAVLLTGSDDVVDARLATRETGEELRAHRARSAAAARRLDAEAPVGTHRLPTDGETPEQLAARVRALAGW</sequence>
<organism evidence="1 2">
    <name type="scientific">Cellulomonas cellasea</name>
    <dbReference type="NCBI Taxonomy" id="43670"/>
    <lineage>
        <taxon>Bacteria</taxon>
        <taxon>Bacillati</taxon>
        <taxon>Actinomycetota</taxon>
        <taxon>Actinomycetes</taxon>
        <taxon>Micrococcales</taxon>
        <taxon>Cellulomonadaceae</taxon>
        <taxon>Cellulomonas</taxon>
    </lineage>
</organism>
<protein>
    <submittedName>
        <fullName evidence="1">ABC-type glutathione transport system ATPase component</fullName>
    </submittedName>
</protein>
<dbReference type="Gene3D" id="3.40.50.300">
    <property type="entry name" value="P-loop containing nucleotide triphosphate hydrolases"/>
    <property type="match status" value="1"/>
</dbReference>
<accession>A0A7W4YCA8</accession>
<reference evidence="1 2" key="1">
    <citation type="submission" date="2020-08" db="EMBL/GenBank/DDBJ databases">
        <title>The Agave Microbiome: Exploring the role of microbial communities in plant adaptations to desert environments.</title>
        <authorList>
            <person name="Partida-Martinez L.P."/>
        </authorList>
    </citation>
    <scope>NUCLEOTIDE SEQUENCE [LARGE SCALE GENOMIC DNA]</scope>
    <source>
        <strain evidence="1 2">RAS26</strain>
    </source>
</reference>
<proteinExistence type="predicted"/>
<comment type="caution">
    <text evidence="1">The sequence shown here is derived from an EMBL/GenBank/DDBJ whole genome shotgun (WGS) entry which is preliminary data.</text>
</comment>
<evidence type="ECO:0000313" key="1">
    <source>
        <dbReference type="EMBL" id="MBB2923512.1"/>
    </source>
</evidence>
<dbReference type="EMBL" id="JACHVX010000003">
    <property type="protein sequence ID" value="MBB2923512.1"/>
    <property type="molecule type" value="Genomic_DNA"/>
</dbReference>
<dbReference type="AlphaFoldDB" id="A0A7W4YCA8"/>